<organism evidence="2 3">
    <name type="scientific">Dielma fastidiosa</name>
    <dbReference type="NCBI Taxonomy" id="1034346"/>
    <lineage>
        <taxon>Bacteria</taxon>
        <taxon>Bacillati</taxon>
        <taxon>Bacillota</taxon>
        <taxon>Erysipelotrichia</taxon>
        <taxon>Erysipelotrichales</taxon>
        <taxon>Erysipelotrichaceae</taxon>
        <taxon>Dielma</taxon>
    </lineage>
</organism>
<dbReference type="Gene3D" id="3.40.630.30">
    <property type="match status" value="1"/>
</dbReference>
<dbReference type="CDD" id="cd04301">
    <property type="entry name" value="NAT_SF"/>
    <property type="match status" value="1"/>
</dbReference>
<name>A0A318KQP9_9FIRM</name>
<dbReference type="AlphaFoldDB" id="A0A318KQP9"/>
<dbReference type="OrthoDB" id="3172674at2"/>
<dbReference type="Proteomes" id="UP000247612">
    <property type="component" value="Unassembled WGS sequence"/>
</dbReference>
<feature type="domain" description="N-acetyltransferase" evidence="1">
    <location>
        <begin position="1"/>
        <end position="148"/>
    </location>
</feature>
<evidence type="ECO:0000259" key="1">
    <source>
        <dbReference type="PROSITE" id="PS51186"/>
    </source>
</evidence>
<accession>A0A318KQP9</accession>
<evidence type="ECO:0000313" key="3">
    <source>
        <dbReference type="Proteomes" id="UP000247612"/>
    </source>
</evidence>
<gene>
    <name evidence="2" type="ORF">DES51_10629</name>
</gene>
<dbReference type="GO" id="GO:0016747">
    <property type="term" value="F:acyltransferase activity, transferring groups other than amino-acyl groups"/>
    <property type="evidence" value="ECO:0007669"/>
    <property type="project" value="InterPro"/>
</dbReference>
<dbReference type="InterPro" id="IPR000182">
    <property type="entry name" value="GNAT_dom"/>
</dbReference>
<dbReference type="SUPFAM" id="SSF55729">
    <property type="entry name" value="Acyl-CoA N-acyltransferases (Nat)"/>
    <property type="match status" value="1"/>
</dbReference>
<comment type="caution">
    <text evidence="2">The sequence shown here is derived from an EMBL/GenBank/DDBJ whole genome shotgun (WGS) entry which is preliminary data.</text>
</comment>
<dbReference type="EMBL" id="QJKH01000006">
    <property type="protein sequence ID" value="PXX78912.1"/>
    <property type="molecule type" value="Genomic_DNA"/>
</dbReference>
<evidence type="ECO:0000313" key="2">
    <source>
        <dbReference type="EMBL" id="PXX78912.1"/>
    </source>
</evidence>
<protein>
    <submittedName>
        <fullName evidence="2">Acetyltransferase (GNAT) family protein</fullName>
    </submittedName>
</protein>
<dbReference type="PROSITE" id="PS51186">
    <property type="entry name" value="GNAT"/>
    <property type="match status" value="1"/>
</dbReference>
<keyword evidence="2" id="KW-0808">Transferase</keyword>
<dbReference type="RefSeq" id="WP_022937400.1">
    <property type="nucleotide sequence ID" value="NZ_CABKRQ010000003.1"/>
</dbReference>
<dbReference type="Pfam" id="PF14268">
    <property type="entry name" value="YoaP"/>
    <property type="match status" value="1"/>
</dbReference>
<dbReference type="InterPro" id="IPR025685">
    <property type="entry name" value="YoaP-like_dom"/>
</dbReference>
<sequence length="239" mass="26499">MNYIQLTKENIDKEHLCCATSNKLGTAAKRAWLKQQLDQGLYFLKGDVSGKVFIEAMPVEKAWLPIIGNNYMIIDCFWVSGKYQGCGYGKELLAKLIDQAKAEGKSGLAAITSAKKMPFLSDPVFLKANGFVLADSWAPFELAALPFDDQPLPAFNCSKAPEGLCLYYTAQCPFTAQYAPLFKKIADENNIPMTLIHIDTFEKAKACPSPVTTYALFKDGCFVTNEIYSEKKIKSFLGI</sequence>
<dbReference type="Pfam" id="PF00583">
    <property type="entry name" value="Acetyltransf_1"/>
    <property type="match status" value="1"/>
</dbReference>
<keyword evidence="3" id="KW-1185">Reference proteome</keyword>
<reference evidence="2 3" key="1">
    <citation type="submission" date="2018-05" db="EMBL/GenBank/DDBJ databases">
        <title>Genomic Encyclopedia of Type Strains, Phase IV (KMG-IV): sequencing the most valuable type-strain genomes for metagenomic binning, comparative biology and taxonomic classification.</title>
        <authorList>
            <person name="Goeker M."/>
        </authorList>
    </citation>
    <scope>NUCLEOTIDE SEQUENCE [LARGE SCALE GENOMIC DNA]</scope>
    <source>
        <strain evidence="2 3">JC118</strain>
    </source>
</reference>
<proteinExistence type="predicted"/>
<dbReference type="InterPro" id="IPR016181">
    <property type="entry name" value="Acyl_CoA_acyltransferase"/>
</dbReference>
<dbReference type="STRING" id="1034346.GCA_000313565_01085"/>